<dbReference type="Proteomes" id="UP000222788">
    <property type="component" value="Unassembled WGS sequence"/>
</dbReference>
<gene>
    <name evidence="2" type="ORF">CFIMG_005152RA</name>
</gene>
<reference evidence="2 3" key="2">
    <citation type="journal article" date="2013" name="IMA Fungus">
        <title>IMA Genome-F 1: Ceratocystis fimbriata: Draft nuclear genome sequence for the plant pathogen, Ceratocystis fimbriata.</title>
        <authorList>
            <person name="Wilken P.M."/>
            <person name="Steenkamp E.T."/>
            <person name="Wingfield M.J."/>
            <person name="de Beer Z.W."/>
            <person name="Wingfield B.D."/>
        </authorList>
    </citation>
    <scope>NUCLEOTIDE SEQUENCE [LARGE SCALE GENOMIC DNA]</scope>
    <source>
        <strain evidence="2 3">CBS 114723</strain>
    </source>
</reference>
<feature type="region of interest" description="Disordered" evidence="1">
    <location>
        <begin position="101"/>
        <end position="123"/>
    </location>
</feature>
<protein>
    <submittedName>
        <fullName evidence="2">Uncharacterized protein</fullName>
    </submittedName>
</protein>
<evidence type="ECO:0000313" key="3">
    <source>
        <dbReference type="Proteomes" id="UP000222788"/>
    </source>
</evidence>
<evidence type="ECO:0000256" key="1">
    <source>
        <dbReference type="SAM" id="MobiDB-lite"/>
    </source>
</evidence>
<dbReference type="EMBL" id="APWK03000063">
    <property type="protein sequence ID" value="PHH52576.1"/>
    <property type="molecule type" value="Genomic_DNA"/>
</dbReference>
<feature type="compositionally biased region" description="Polar residues" evidence="1">
    <location>
        <begin position="104"/>
        <end position="123"/>
    </location>
</feature>
<reference evidence="2 3" key="1">
    <citation type="journal article" date="2013" name="Fungal Biol.">
        <title>Analysis of microsatellite markers in the genome of the plant pathogen Ceratocystis fimbriata.</title>
        <authorList>
            <person name="Simpson M.C."/>
            <person name="Wilken P.M."/>
            <person name="Coetzee M.P."/>
            <person name="Wingfield M.J."/>
            <person name="Wingfield B.D."/>
        </authorList>
    </citation>
    <scope>NUCLEOTIDE SEQUENCE [LARGE SCALE GENOMIC DNA]</scope>
    <source>
        <strain evidence="2 3">CBS 114723</strain>
    </source>
</reference>
<dbReference type="AlphaFoldDB" id="A0A2C5X378"/>
<proteinExistence type="predicted"/>
<name>A0A2C5X378_9PEZI</name>
<accession>A0A2C5X378</accession>
<sequence length="123" mass="13535">MEAAETTAGTTTKDPTPTDNGTEKPKGSFSKLLDTVWKETNKEREAKKRGAAAFMLALDNFEVNPGLDKNDRTALLEVDCLLKEVKELVAKRLRLNLAGMTPIQAKTQSTPKPKSQQTNTQMT</sequence>
<organism evidence="2 3">
    <name type="scientific">Ceratocystis fimbriata CBS 114723</name>
    <dbReference type="NCBI Taxonomy" id="1035309"/>
    <lineage>
        <taxon>Eukaryota</taxon>
        <taxon>Fungi</taxon>
        <taxon>Dikarya</taxon>
        <taxon>Ascomycota</taxon>
        <taxon>Pezizomycotina</taxon>
        <taxon>Sordariomycetes</taxon>
        <taxon>Hypocreomycetidae</taxon>
        <taxon>Microascales</taxon>
        <taxon>Ceratocystidaceae</taxon>
        <taxon>Ceratocystis</taxon>
    </lineage>
</organism>
<feature type="compositionally biased region" description="Low complexity" evidence="1">
    <location>
        <begin position="1"/>
        <end position="20"/>
    </location>
</feature>
<comment type="caution">
    <text evidence="2">The sequence shown here is derived from an EMBL/GenBank/DDBJ whole genome shotgun (WGS) entry which is preliminary data.</text>
</comment>
<evidence type="ECO:0000313" key="2">
    <source>
        <dbReference type="EMBL" id="PHH52576.1"/>
    </source>
</evidence>
<feature type="region of interest" description="Disordered" evidence="1">
    <location>
        <begin position="1"/>
        <end position="31"/>
    </location>
</feature>
<keyword evidence="3" id="KW-1185">Reference proteome</keyword>